<evidence type="ECO:0000313" key="2">
    <source>
        <dbReference type="EMBL" id="MFC5366097.1"/>
    </source>
</evidence>
<feature type="transmembrane region" description="Helical" evidence="1">
    <location>
        <begin position="72"/>
        <end position="90"/>
    </location>
</feature>
<dbReference type="InterPro" id="IPR040493">
    <property type="entry name" value="DUF5518"/>
</dbReference>
<feature type="transmembrane region" description="Helical" evidence="1">
    <location>
        <begin position="20"/>
        <end position="42"/>
    </location>
</feature>
<keyword evidence="1" id="KW-0812">Transmembrane</keyword>
<feature type="transmembrane region" description="Helical" evidence="1">
    <location>
        <begin position="48"/>
        <end position="65"/>
    </location>
</feature>
<keyword evidence="1" id="KW-1133">Transmembrane helix</keyword>
<feature type="transmembrane region" description="Helical" evidence="1">
    <location>
        <begin position="110"/>
        <end position="134"/>
    </location>
</feature>
<reference evidence="2 3" key="1">
    <citation type="journal article" date="2019" name="Int. J. Syst. Evol. Microbiol.">
        <title>The Global Catalogue of Microorganisms (GCM) 10K type strain sequencing project: providing services to taxonomists for standard genome sequencing and annotation.</title>
        <authorList>
            <consortium name="The Broad Institute Genomics Platform"/>
            <consortium name="The Broad Institute Genome Sequencing Center for Infectious Disease"/>
            <person name="Wu L."/>
            <person name="Ma J."/>
        </authorList>
    </citation>
    <scope>NUCLEOTIDE SEQUENCE [LARGE SCALE GENOMIC DNA]</scope>
    <source>
        <strain evidence="2 3">CGMCC 1.12237</strain>
    </source>
</reference>
<dbReference type="Proteomes" id="UP001596201">
    <property type="component" value="Unassembled WGS sequence"/>
</dbReference>
<protein>
    <submittedName>
        <fullName evidence="2">DUF5518 domain-containing protein</fullName>
    </submittedName>
</protein>
<evidence type="ECO:0000256" key="1">
    <source>
        <dbReference type="SAM" id="Phobius"/>
    </source>
</evidence>
<sequence length="161" mass="16262">MLLLRHLVADLTGDDYRPAVFLGLASIPATVAVNWLLASGTLPETSEVLPLVFACLVAGSVFRSRSAPSSRAGAITGLVGGVPVAGWQSLFVYGDWSAHPVVTDAVGESVGAVAVGVGVSLFTASGLLVVFWLVGSVAGRVGNWLAGRVGSTPGSGESAEN</sequence>
<name>A0ABD5R7U4_9EURY</name>
<keyword evidence="1" id="KW-0472">Membrane</keyword>
<gene>
    <name evidence="2" type="ORF">ACFPJ5_04050</name>
</gene>
<comment type="caution">
    <text evidence="2">The sequence shown here is derived from an EMBL/GenBank/DDBJ whole genome shotgun (WGS) entry which is preliminary data.</text>
</comment>
<keyword evidence="3" id="KW-1185">Reference proteome</keyword>
<organism evidence="2 3">
    <name type="scientific">Salinirubrum litoreum</name>
    <dbReference type="NCBI Taxonomy" id="1126234"/>
    <lineage>
        <taxon>Archaea</taxon>
        <taxon>Methanobacteriati</taxon>
        <taxon>Methanobacteriota</taxon>
        <taxon>Stenosarchaea group</taxon>
        <taxon>Halobacteria</taxon>
        <taxon>Halobacteriales</taxon>
        <taxon>Haloferacaceae</taxon>
        <taxon>Salinirubrum</taxon>
    </lineage>
</organism>
<evidence type="ECO:0000313" key="3">
    <source>
        <dbReference type="Proteomes" id="UP001596201"/>
    </source>
</evidence>
<proteinExistence type="predicted"/>
<dbReference type="EMBL" id="JBHSKX010000001">
    <property type="protein sequence ID" value="MFC5366097.1"/>
    <property type="molecule type" value="Genomic_DNA"/>
</dbReference>
<accession>A0ABD5R7U4</accession>
<dbReference type="AlphaFoldDB" id="A0ABD5R7U4"/>
<dbReference type="Pfam" id="PF17647">
    <property type="entry name" value="DUF5518"/>
    <property type="match status" value="1"/>
</dbReference>
<dbReference type="RefSeq" id="WP_227228543.1">
    <property type="nucleotide sequence ID" value="NZ_JAJCVJ010000001.1"/>
</dbReference>